<keyword evidence="1" id="KW-1185">Reference proteome</keyword>
<dbReference type="Proteomes" id="UP001652660">
    <property type="component" value="Chromosome 5e"/>
</dbReference>
<name>A0ABM4UEJ8_COFAR</name>
<gene>
    <name evidence="2" type="primary">LOC140006926</name>
</gene>
<evidence type="ECO:0008006" key="3">
    <source>
        <dbReference type="Google" id="ProtNLM"/>
    </source>
</evidence>
<dbReference type="RefSeq" id="XP_071905703.1">
    <property type="nucleotide sequence ID" value="XM_072049602.1"/>
</dbReference>
<reference evidence="2" key="1">
    <citation type="submission" date="2025-08" db="UniProtKB">
        <authorList>
            <consortium name="RefSeq"/>
        </authorList>
    </citation>
    <scope>IDENTIFICATION</scope>
    <source>
        <tissue evidence="2">Leaves</tissue>
    </source>
</reference>
<organism evidence="1 2">
    <name type="scientific">Coffea arabica</name>
    <name type="common">Arabian coffee</name>
    <dbReference type="NCBI Taxonomy" id="13443"/>
    <lineage>
        <taxon>Eukaryota</taxon>
        <taxon>Viridiplantae</taxon>
        <taxon>Streptophyta</taxon>
        <taxon>Embryophyta</taxon>
        <taxon>Tracheophyta</taxon>
        <taxon>Spermatophyta</taxon>
        <taxon>Magnoliopsida</taxon>
        <taxon>eudicotyledons</taxon>
        <taxon>Gunneridae</taxon>
        <taxon>Pentapetalae</taxon>
        <taxon>asterids</taxon>
        <taxon>lamiids</taxon>
        <taxon>Gentianales</taxon>
        <taxon>Rubiaceae</taxon>
        <taxon>Ixoroideae</taxon>
        <taxon>Gardenieae complex</taxon>
        <taxon>Bertiereae - Coffeeae clade</taxon>
        <taxon>Coffeeae</taxon>
        <taxon>Coffea</taxon>
    </lineage>
</organism>
<evidence type="ECO:0000313" key="1">
    <source>
        <dbReference type="Proteomes" id="UP001652660"/>
    </source>
</evidence>
<dbReference type="GeneID" id="140006926"/>
<proteinExistence type="predicted"/>
<protein>
    <recommendedName>
        <fullName evidence="3">Reverse transcriptase domain-containing protein</fullName>
    </recommendedName>
</protein>
<evidence type="ECO:0000313" key="2">
    <source>
        <dbReference type="RefSeq" id="XP_071905703.1"/>
    </source>
</evidence>
<sequence length="152" mass="16917">MTRGLEKGTPCPSFILLATESFSALLDHSIDEQGFGYRTNCERLRLTHLCFADDLFASTAAIDKEVFPVTYLRVPLTSTRLIGWDCQVINDRLQSRIKRAVQVMVFASTLATFLWKGTSEETYVAKLSWLDVCEPANQGGLALVWTFGTSAS</sequence>
<accession>A0ABM4UEJ8</accession>